<dbReference type="EMBL" id="CANTFM010002614">
    <property type="protein sequence ID" value="CAI5746728.1"/>
    <property type="molecule type" value="Genomic_DNA"/>
</dbReference>
<feature type="compositionally biased region" description="Basic and acidic residues" evidence="1">
    <location>
        <begin position="188"/>
        <end position="205"/>
    </location>
</feature>
<sequence length="241" mass="27421">MKSTLEKMVATNAQWIEALTSAGLAPGSFCEASVSEPDAVARPPLEQMYHGLEKAYMELQPKYDAVCQKSERMEVKNAMLEIRLQQQINRSSMLRSQLDKLTQYTEKLICESSEPTFHDYNSDLNSIFGEHSEAYSPTAEMTSGGESAFNDNMLKSRRQHWRDLDEECMSDTNTERESLRKTSSPVPYERDNENNRYDSDKELRTADSSSANHRGSSTTTNLLLDDPVKELRQSLTKEKGR</sequence>
<evidence type="ECO:0000313" key="2">
    <source>
        <dbReference type="EMBL" id="CAI5746728.1"/>
    </source>
</evidence>
<evidence type="ECO:0000256" key="1">
    <source>
        <dbReference type="SAM" id="MobiDB-lite"/>
    </source>
</evidence>
<dbReference type="Proteomes" id="UP001162029">
    <property type="component" value="Unassembled WGS sequence"/>
</dbReference>
<name>A0AAV0VDV7_9STRA</name>
<comment type="caution">
    <text evidence="2">The sequence shown here is derived from an EMBL/GenBank/DDBJ whole genome shotgun (WGS) entry which is preliminary data.</text>
</comment>
<gene>
    <name evidence="2" type="ORF">PDE001_LOCUS11693</name>
</gene>
<evidence type="ECO:0000313" key="3">
    <source>
        <dbReference type="Proteomes" id="UP001162029"/>
    </source>
</evidence>
<protein>
    <submittedName>
        <fullName evidence="2">Uncharacterized protein</fullName>
    </submittedName>
</protein>
<feature type="region of interest" description="Disordered" evidence="1">
    <location>
        <begin position="169"/>
        <end position="241"/>
    </location>
</feature>
<organism evidence="2 3">
    <name type="scientific">Peronospora destructor</name>
    <dbReference type="NCBI Taxonomy" id="86335"/>
    <lineage>
        <taxon>Eukaryota</taxon>
        <taxon>Sar</taxon>
        <taxon>Stramenopiles</taxon>
        <taxon>Oomycota</taxon>
        <taxon>Peronosporomycetes</taxon>
        <taxon>Peronosporales</taxon>
        <taxon>Peronosporaceae</taxon>
        <taxon>Peronospora</taxon>
    </lineage>
</organism>
<reference evidence="2" key="1">
    <citation type="submission" date="2022-12" db="EMBL/GenBank/DDBJ databases">
        <authorList>
            <person name="Webb A."/>
        </authorList>
    </citation>
    <scope>NUCLEOTIDE SEQUENCE</scope>
    <source>
        <strain evidence="2">Pd1</strain>
    </source>
</reference>
<proteinExistence type="predicted"/>
<keyword evidence="3" id="KW-1185">Reference proteome</keyword>
<feature type="compositionally biased region" description="Polar residues" evidence="1">
    <location>
        <begin position="206"/>
        <end position="222"/>
    </location>
</feature>
<accession>A0AAV0VDV7</accession>
<dbReference type="AlphaFoldDB" id="A0AAV0VDV7"/>
<feature type="compositionally biased region" description="Basic and acidic residues" evidence="1">
    <location>
        <begin position="226"/>
        <end position="241"/>
    </location>
</feature>